<reference evidence="11" key="2">
    <citation type="submission" date="2009-09" db="EMBL/GenBank/DDBJ databases">
        <title>Complete sequence of chromosome of Candidatus Accumulibacter phosphatis clade IIA str. UW-1.</title>
        <authorList>
            <consortium name="US DOE Joint Genome Institute"/>
            <person name="Martin H.G."/>
            <person name="Ivanova N."/>
            <person name="Kunin V."/>
            <person name="Warnecke F."/>
            <person name="Barry K."/>
            <person name="He S."/>
            <person name="Salamov A."/>
            <person name="Szeto E."/>
            <person name="Dalin E."/>
            <person name="Pangilinan J.L."/>
            <person name="Lapidus A."/>
            <person name="Lowry S."/>
            <person name="Kyrpides N.C."/>
            <person name="McMahon K.D."/>
            <person name="Hugenholtz P."/>
        </authorList>
    </citation>
    <scope>NUCLEOTIDE SEQUENCE [LARGE SCALE GENOMIC DNA]</scope>
    <source>
        <strain evidence="11">UW-1</strain>
    </source>
</reference>
<dbReference type="InterPro" id="IPR029060">
    <property type="entry name" value="PIN-like_dom_sf"/>
</dbReference>
<keyword evidence="6 8" id="KW-0460">Magnesium</keyword>
<keyword evidence="4 8" id="KW-0479">Metal-binding</keyword>
<keyword evidence="2 8" id="KW-1277">Toxin-antitoxin system</keyword>
<dbReference type="EC" id="3.1.-.-" evidence="8"/>
<evidence type="ECO:0000259" key="10">
    <source>
        <dbReference type="Pfam" id="PF01850"/>
    </source>
</evidence>
<evidence type="ECO:0000256" key="5">
    <source>
        <dbReference type="ARBA" id="ARBA00022801"/>
    </source>
</evidence>
<evidence type="ECO:0000256" key="4">
    <source>
        <dbReference type="ARBA" id="ARBA00022723"/>
    </source>
</evidence>
<evidence type="ECO:0000256" key="6">
    <source>
        <dbReference type="ARBA" id="ARBA00022842"/>
    </source>
</evidence>
<evidence type="ECO:0000256" key="1">
    <source>
        <dbReference type="ARBA" id="ARBA00001946"/>
    </source>
</evidence>
<dbReference type="InterPro" id="IPR002716">
    <property type="entry name" value="PIN_dom"/>
</dbReference>
<dbReference type="HAMAP" id="MF_00265">
    <property type="entry name" value="VapC_Nob1"/>
    <property type="match status" value="1"/>
</dbReference>
<dbReference type="STRING" id="522306.CAP2UW1_1770"/>
<comment type="cofactor">
    <cofactor evidence="1 8">
        <name>Mg(2+)</name>
        <dbReference type="ChEBI" id="CHEBI:18420"/>
    </cofactor>
</comment>
<gene>
    <name evidence="8" type="primary">vapC</name>
    <name evidence="11" type="ordered locus">CAP2UW1_1770</name>
</gene>
<feature type="region of interest" description="Disordered" evidence="9">
    <location>
        <begin position="130"/>
        <end position="152"/>
    </location>
</feature>
<protein>
    <recommendedName>
        <fullName evidence="8">Ribonuclease VapC</fullName>
        <shortName evidence="8">RNase VapC</shortName>
        <ecNumber evidence="8">3.1.-.-</ecNumber>
    </recommendedName>
    <alternativeName>
        <fullName evidence="8">Toxin VapC</fullName>
    </alternativeName>
</protein>
<evidence type="ECO:0000256" key="9">
    <source>
        <dbReference type="SAM" id="MobiDB-lite"/>
    </source>
</evidence>
<feature type="compositionally biased region" description="Basic and acidic residues" evidence="9">
    <location>
        <begin position="140"/>
        <end position="152"/>
    </location>
</feature>
<accession>C7RUM3</accession>
<dbReference type="GO" id="GO:0016787">
    <property type="term" value="F:hydrolase activity"/>
    <property type="evidence" value="ECO:0007669"/>
    <property type="project" value="UniProtKB-KW"/>
</dbReference>
<sequence length="152" mass="16300">MKRFMLDTNAASELMKENPALVRRVVAAPMASLCISAISEGGLLFAQAKRPKARRLHRAVREFLRRVDVLPWDSAVAEHYGVVRADLARYGKTHAPLDLLIATHALSVGAVLVTVLSGCRSAGRGLDGLNPASVLSPESGARRDPRPPGDSP</sequence>
<dbReference type="PANTHER" id="PTHR33653">
    <property type="entry name" value="RIBONUCLEASE VAPC2"/>
    <property type="match status" value="1"/>
</dbReference>
<dbReference type="OrthoDB" id="9796690at2"/>
<proteinExistence type="inferred from homology"/>
<dbReference type="AlphaFoldDB" id="C7RUM3"/>
<comment type="similarity">
    <text evidence="7 8">Belongs to the PINc/VapC protein family.</text>
</comment>
<dbReference type="HOGENOM" id="CLU_118482_5_3_4"/>
<evidence type="ECO:0000256" key="2">
    <source>
        <dbReference type="ARBA" id="ARBA00022649"/>
    </source>
</evidence>
<reference evidence="11" key="1">
    <citation type="submission" date="2009-08" db="EMBL/GenBank/DDBJ databases">
        <authorList>
            <consortium name="US DOE Joint Genome Institute"/>
            <person name="Lucas S."/>
            <person name="Copeland A."/>
            <person name="Lapidus A."/>
            <person name="Glavina del Rio T."/>
            <person name="Dalin E."/>
            <person name="Tice H."/>
            <person name="Bruce D."/>
            <person name="Barry K."/>
            <person name="Pitluck S."/>
            <person name="Lowry S."/>
            <person name="Larimer F."/>
            <person name="Land M."/>
            <person name="Hauser L."/>
            <person name="Kyrpides N."/>
            <person name="Ivanova N."/>
            <person name="McMahon K.D."/>
            <person name="Hugenholtz P."/>
        </authorList>
    </citation>
    <scope>NUCLEOTIDE SEQUENCE</scope>
    <source>
        <strain evidence="11">UW-1</strain>
    </source>
</reference>
<dbReference type="eggNOG" id="COG1487">
    <property type="taxonomic scope" value="Bacteria"/>
</dbReference>
<feature type="domain" description="PIN" evidence="10">
    <location>
        <begin position="5"/>
        <end position="114"/>
    </location>
</feature>
<dbReference type="CDD" id="cd18740">
    <property type="entry name" value="PIN_VapC4-5_FitB-like"/>
    <property type="match status" value="1"/>
</dbReference>
<evidence type="ECO:0000256" key="3">
    <source>
        <dbReference type="ARBA" id="ARBA00022722"/>
    </source>
</evidence>
<dbReference type="EMBL" id="CP001715">
    <property type="protein sequence ID" value="ACV35075.1"/>
    <property type="molecule type" value="Genomic_DNA"/>
</dbReference>
<dbReference type="GO" id="GO:0004540">
    <property type="term" value="F:RNA nuclease activity"/>
    <property type="evidence" value="ECO:0007669"/>
    <property type="project" value="InterPro"/>
</dbReference>
<keyword evidence="5 8" id="KW-0378">Hydrolase</keyword>
<evidence type="ECO:0000256" key="8">
    <source>
        <dbReference type="HAMAP-Rule" id="MF_00265"/>
    </source>
</evidence>
<dbReference type="SUPFAM" id="SSF88723">
    <property type="entry name" value="PIN domain-like"/>
    <property type="match status" value="1"/>
</dbReference>
<evidence type="ECO:0000256" key="7">
    <source>
        <dbReference type="ARBA" id="ARBA00038093"/>
    </source>
</evidence>
<comment type="function">
    <text evidence="8">Toxic component of a toxin-antitoxin (TA) system. An RNase.</text>
</comment>
<dbReference type="Pfam" id="PF01850">
    <property type="entry name" value="PIN"/>
    <property type="match status" value="1"/>
</dbReference>
<keyword evidence="8" id="KW-0800">Toxin</keyword>
<feature type="binding site" evidence="8">
    <location>
        <position position="98"/>
    </location>
    <ligand>
        <name>Mg(2+)</name>
        <dbReference type="ChEBI" id="CHEBI:18420"/>
    </ligand>
</feature>
<feature type="binding site" evidence="8">
    <location>
        <position position="7"/>
    </location>
    <ligand>
        <name>Mg(2+)</name>
        <dbReference type="ChEBI" id="CHEBI:18420"/>
    </ligand>
</feature>
<evidence type="ECO:0000313" key="11">
    <source>
        <dbReference type="EMBL" id="ACV35075.1"/>
    </source>
</evidence>
<dbReference type="PANTHER" id="PTHR33653:SF1">
    <property type="entry name" value="RIBONUCLEASE VAPC2"/>
    <property type="match status" value="1"/>
</dbReference>
<keyword evidence="3 8" id="KW-0540">Nuclease</keyword>
<dbReference type="InterPro" id="IPR022907">
    <property type="entry name" value="VapC_family"/>
</dbReference>
<dbReference type="GO" id="GO:0000287">
    <property type="term" value="F:magnesium ion binding"/>
    <property type="evidence" value="ECO:0007669"/>
    <property type="project" value="UniProtKB-UniRule"/>
</dbReference>
<organism evidence="11">
    <name type="scientific">Accumulibacter regalis</name>
    <dbReference type="NCBI Taxonomy" id="522306"/>
    <lineage>
        <taxon>Bacteria</taxon>
        <taxon>Pseudomonadati</taxon>
        <taxon>Pseudomonadota</taxon>
        <taxon>Betaproteobacteria</taxon>
        <taxon>Candidatus Accumulibacter</taxon>
    </lineage>
</organism>
<dbReference type="KEGG" id="app:CAP2UW1_1770"/>
<name>C7RUM3_ACCRE</name>
<dbReference type="InterPro" id="IPR050556">
    <property type="entry name" value="Type_II_TA_system_RNase"/>
</dbReference>
<dbReference type="GO" id="GO:0090729">
    <property type="term" value="F:toxin activity"/>
    <property type="evidence" value="ECO:0007669"/>
    <property type="project" value="UniProtKB-KW"/>
</dbReference>
<dbReference type="Gene3D" id="3.40.50.1010">
    <property type="entry name" value="5'-nuclease"/>
    <property type="match status" value="1"/>
</dbReference>